<reference evidence="1" key="1">
    <citation type="submission" date="2016-11" db="EMBL/GenBank/DDBJ databases">
        <title>The genome sequence of Colletotrichum cuscutae.</title>
        <authorList>
            <person name="Baroncelli R."/>
        </authorList>
    </citation>
    <scope>NUCLEOTIDE SEQUENCE</scope>
    <source>
        <strain evidence="1">IMI 304802</strain>
    </source>
</reference>
<dbReference type="Proteomes" id="UP001239213">
    <property type="component" value="Unassembled WGS sequence"/>
</dbReference>
<dbReference type="AlphaFoldDB" id="A0AAI9Y1B9"/>
<proteinExistence type="predicted"/>
<keyword evidence="2" id="KW-1185">Reference proteome</keyword>
<evidence type="ECO:0000313" key="2">
    <source>
        <dbReference type="Proteomes" id="UP001239213"/>
    </source>
</evidence>
<dbReference type="EMBL" id="MPDP01000212">
    <property type="protein sequence ID" value="KAK1471065.1"/>
    <property type="molecule type" value="Genomic_DNA"/>
</dbReference>
<gene>
    <name evidence="1" type="ORF">CCUS01_06179</name>
</gene>
<name>A0AAI9Y1B9_9PEZI</name>
<organism evidence="1 2">
    <name type="scientific">Colletotrichum cuscutae</name>
    <dbReference type="NCBI Taxonomy" id="1209917"/>
    <lineage>
        <taxon>Eukaryota</taxon>
        <taxon>Fungi</taxon>
        <taxon>Dikarya</taxon>
        <taxon>Ascomycota</taxon>
        <taxon>Pezizomycotina</taxon>
        <taxon>Sordariomycetes</taxon>
        <taxon>Hypocreomycetidae</taxon>
        <taxon>Glomerellales</taxon>
        <taxon>Glomerellaceae</taxon>
        <taxon>Colletotrichum</taxon>
        <taxon>Colletotrichum acutatum species complex</taxon>
    </lineage>
</organism>
<sequence>MPRGSLFRMQSGARDIMCPSVSLDAAPRPSVWFMPGNKPLRPKITTLQLDWEGPQMILTILLKAKTDRMARWGKCGDWGKLYLLHNRQATSKCQLDSMPLAKRISRRMSTLNSCNSIILRLFGRMRHFAAYMTNMYAQHLEGFRLTILHWDPTNLLSLILIPRRSREIPATLQESAKPLIRAVEQDGMPAPFVLAGLKEAPLRKSGPVSDKYFDTHRDYRSVTDFITLIHCATKRNSADHLILTSWTFSSGPCSSAQLDSQEDLWSSASHDRGWKLLRAYRMLVTEFLPKALIRQIHKLLQIRIEGRPLDIGSMARCFQIRGSPLRLILSPDSKLSLARVCIPVAGDFDGGTIKMEFCCLKELYAGGPQPTARVMKQRFQVHGRATRPDKVDAKGKCDGRRLARGGRQDLDLATLPMTTVQEGVLAFPSAGSMPWSLLPWATFPSYLRFIFLGRDSDEVVHAKRAIHWQAVISTLCLLYPAQGG</sequence>
<protein>
    <submittedName>
        <fullName evidence="1">Uncharacterized protein</fullName>
    </submittedName>
</protein>
<evidence type="ECO:0000313" key="1">
    <source>
        <dbReference type="EMBL" id="KAK1471065.1"/>
    </source>
</evidence>
<accession>A0AAI9Y1B9</accession>
<comment type="caution">
    <text evidence="1">The sequence shown here is derived from an EMBL/GenBank/DDBJ whole genome shotgun (WGS) entry which is preliminary data.</text>
</comment>